<sequence length="46" mass="5110">MDADTALARVARETITVWHTAQFKRPDNTVDPPATPGQYPPAWCGR</sequence>
<gene>
    <name evidence="2" type="ORF">S1361_34385</name>
</gene>
<accession>A0ABX7U0B8</accession>
<proteinExistence type="predicted"/>
<evidence type="ECO:0000256" key="1">
    <source>
        <dbReference type="SAM" id="MobiDB-lite"/>
    </source>
</evidence>
<reference evidence="2 3" key="1">
    <citation type="submission" date="2021-03" db="EMBL/GenBank/DDBJ databases">
        <title>Complete genome sequence of Streptomyces cyanogenus S136, producer of anticancer angucycline landomycin A.</title>
        <authorList>
            <person name="Hrab P."/>
            <person name="Ruckert C."/>
            <person name="Busche T."/>
            <person name="Ostash I."/>
            <person name="Kalinowski J."/>
            <person name="Fedorenko V."/>
            <person name="Yushchuk O."/>
            <person name="Ostash B."/>
        </authorList>
    </citation>
    <scope>NUCLEOTIDE SEQUENCE [LARGE SCALE GENOMIC DNA]</scope>
    <source>
        <strain evidence="2 3">S136</strain>
    </source>
</reference>
<organism evidence="2 3">
    <name type="scientific">Streptomyces cyanogenus</name>
    <dbReference type="NCBI Taxonomy" id="80860"/>
    <lineage>
        <taxon>Bacteria</taxon>
        <taxon>Bacillati</taxon>
        <taxon>Actinomycetota</taxon>
        <taxon>Actinomycetes</taxon>
        <taxon>Kitasatosporales</taxon>
        <taxon>Streptomycetaceae</taxon>
        <taxon>Streptomyces</taxon>
    </lineage>
</organism>
<name>A0ABX7U0B8_STRCY</name>
<evidence type="ECO:0000313" key="3">
    <source>
        <dbReference type="Proteomes" id="UP000663908"/>
    </source>
</evidence>
<dbReference type="EMBL" id="CP071839">
    <property type="protein sequence ID" value="QTE02470.1"/>
    <property type="molecule type" value="Genomic_DNA"/>
</dbReference>
<evidence type="ECO:0000313" key="2">
    <source>
        <dbReference type="EMBL" id="QTE02470.1"/>
    </source>
</evidence>
<keyword evidence="3" id="KW-1185">Reference proteome</keyword>
<protein>
    <submittedName>
        <fullName evidence="2">Uncharacterized protein</fullName>
    </submittedName>
</protein>
<dbReference type="RefSeq" id="WP_208035770.1">
    <property type="nucleotide sequence ID" value="NZ_CP071839.1"/>
</dbReference>
<feature type="region of interest" description="Disordered" evidence="1">
    <location>
        <begin position="26"/>
        <end position="46"/>
    </location>
</feature>
<dbReference type="Proteomes" id="UP000663908">
    <property type="component" value="Chromosome"/>
</dbReference>